<dbReference type="STRING" id="1855912.LuPra_00437"/>
<dbReference type="RefSeq" id="WP_157898641.1">
    <property type="nucleotide sequence ID" value="NZ_CP015136.1"/>
</dbReference>
<feature type="transmembrane region" description="Helical" evidence="1">
    <location>
        <begin position="362"/>
        <end position="382"/>
    </location>
</feature>
<proteinExistence type="predicted"/>
<evidence type="ECO:0000259" key="2">
    <source>
        <dbReference type="Pfam" id="PF07786"/>
    </source>
</evidence>
<gene>
    <name evidence="3" type="ORF">LuPra_00437</name>
</gene>
<evidence type="ECO:0000313" key="4">
    <source>
        <dbReference type="Proteomes" id="UP000076079"/>
    </source>
</evidence>
<protein>
    <submittedName>
        <fullName evidence="3">Putative membrane protein</fullName>
    </submittedName>
</protein>
<keyword evidence="1" id="KW-0812">Transmembrane</keyword>
<organism evidence="3 4">
    <name type="scientific">Luteitalea pratensis</name>
    <dbReference type="NCBI Taxonomy" id="1855912"/>
    <lineage>
        <taxon>Bacteria</taxon>
        <taxon>Pseudomonadati</taxon>
        <taxon>Acidobacteriota</taxon>
        <taxon>Vicinamibacteria</taxon>
        <taxon>Vicinamibacterales</taxon>
        <taxon>Vicinamibacteraceae</taxon>
        <taxon>Luteitalea</taxon>
    </lineage>
</organism>
<feature type="transmembrane region" description="Helical" evidence="1">
    <location>
        <begin position="181"/>
        <end position="205"/>
    </location>
</feature>
<sequence>MTTGDRDYRLSSIDMLRGLVIVIMAIDHVRDFFMVAAEVDPMANPDIGAALFFTRWITHYCAPVFVFLAGTSAGLMTARRTPSAMGAFLLTRGVWLILIECSVIALAWSFAPHGVAQAGGAIVVPLGVIWVIGVSMVVLAGAQRFGQRACFVIGVAMILGHNLLDPIWPVTSGVFDVGRPLWVALHAQMAIAAGPVLIGVVYPLVPWPGVMLLGYGTALVFQESPERRDGRLIAWGTVATAAFVALRLAGIYGDPNPWRVQATALGTIIDFLNVTKYPPSLLFLLMTLGPAAVLCAVAGRAVDAVRQPLVVFGRVPFAFYVAHLYLAHALAVAFGVSLGFSARQFLTFSFFFPQGYGVGLPGVYAVWLLVIVALYPFCRWVAAVKARRRDWWLSYL</sequence>
<feature type="transmembrane region" description="Helical" evidence="1">
    <location>
        <begin position="281"/>
        <end position="305"/>
    </location>
</feature>
<dbReference type="EMBL" id="CP015136">
    <property type="protein sequence ID" value="AMY07270.1"/>
    <property type="molecule type" value="Genomic_DNA"/>
</dbReference>
<dbReference type="PATRIC" id="fig|1813736.3.peg.458"/>
<evidence type="ECO:0000256" key="1">
    <source>
        <dbReference type="SAM" id="Phobius"/>
    </source>
</evidence>
<feature type="transmembrane region" description="Helical" evidence="1">
    <location>
        <begin position="149"/>
        <end position="169"/>
    </location>
</feature>
<keyword evidence="1" id="KW-1133">Transmembrane helix</keyword>
<dbReference type="AlphaFoldDB" id="A0A143PG79"/>
<feature type="transmembrane region" description="Helical" evidence="1">
    <location>
        <begin position="122"/>
        <end position="142"/>
    </location>
</feature>
<dbReference type="Proteomes" id="UP000076079">
    <property type="component" value="Chromosome"/>
</dbReference>
<dbReference type="Pfam" id="PF07786">
    <property type="entry name" value="HGSNAT_cat"/>
    <property type="match status" value="1"/>
</dbReference>
<dbReference type="OrthoDB" id="508112at2"/>
<dbReference type="PANTHER" id="PTHR40407:SF1">
    <property type="entry name" value="HEPARAN-ALPHA-GLUCOSAMINIDE N-ACETYLTRANSFERASE CATALYTIC DOMAIN-CONTAINING PROTEIN"/>
    <property type="match status" value="1"/>
</dbReference>
<dbReference type="KEGG" id="abac:LuPra_00437"/>
<feature type="transmembrane region" description="Helical" evidence="1">
    <location>
        <begin position="232"/>
        <end position="252"/>
    </location>
</feature>
<keyword evidence="4" id="KW-1185">Reference proteome</keyword>
<feature type="transmembrane region" description="Helical" evidence="1">
    <location>
        <begin position="317"/>
        <end position="342"/>
    </location>
</feature>
<feature type="transmembrane region" description="Helical" evidence="1">
    <location>
        <begin position="57"/>
        <end position="77"/>
    </location>
</feature>
<keyword evidence="1" id="KW-0472">Membrane</keyword>
<evidence type="ECO:0000313" key="3">
    <source>
        <dbReference type="EMBL" id="AMY07270.1"/>
    </source>
</evidence>
<dbReference type="PANTHER" id="PTHR40407">
    <property type="entry name" value="MEMBRANE PROTEIN-LIKE PROTEIN"/>
    <property type="match status" value="1"/>
</dbReference>
<reference evidence="3 4" key="1">
    <citation type="journal article" date="2016" name="Genome Announc.">
        <title>First Complete Genome Sequence of a Subdivision 6 Acidobacterium Strain.</title>
        <authorList>
            <person name="Huang S."/>
            <person name="Vieira S."/>
            <person name="Bunk B."/>
            <person name="Riedel T."/>
            <person name="Sproer C."/>
            <person name="Overmann J."/>
        </authorList>
    </citation>
    <scope>NUCLEOTIDE SEQUENCE [LARGE SCALE GENOMIC DNA]</scope>
    <source>
        <strain evidence="4">DSM 100886 HEG_-6_39</strain>
    </source>
</reference>
<name>A0A143PG79_LUTPR</name>
<feature type="transmembrane region" description="Helical" evidence="1">
    <location>
        <begin position="89"/>
        <end position="110"/>
    </location>
</feature>
<accession>A0A143PG79</accession>
<dbReference type="InterPro" id="IPR012429">
    <property type="entry name" value="HGSNAT_cat"/>
</dbReference>
<reference evidence="4" key="2">
    <citation type="submission" date="2016-04" db="EMBL/GenBank/DDBJ databases">
        <title>First Complete Genome Sequence of a Subdivision 6 Acidobacterium.</title>
        <authorList>
            <person name="Huang S."/>
            <person name="Vieira S."/>
            <person name="Bunk B."/>
            <person name="Riedel T."/>
            <person name="Sproeer C."/>
            <person name="Overmann J."/>
        </authorList>
    </citation>
    <scope>NUCLEOTIDE SEQUENCE [LARGE SCALE GENOMIC DNA]</scope>
    <source>
        <strain evidence="4">DSM 100886 HEG_-6_39</strain>
    </source>
</reference>
<feature type="domain" description="Heparan-alpha-glucosaminide N-acetyltransferase catalytic" evidence="2">
    <location>
        <begin position="9"/>
        <end position="232"/>
    </location>
</feature>